<dbReference type="InterPro" id="IPR036875">
    <property type="entry name" value="Znf_CCHC_sf"/>
</dbReference>
<organism evidence="4 5">
    <name type="scientific">Helianthus annuus</name>
    <name type="common">Common sunflower</name>
    <dbReference type="NCBI Taxonomy" id="4232"/>
    <lineage>
        <taxon>Eukaryota</taxon>
        <taxon>Viridiplantae</taxon>
        <taxon>Streptophyta</taxon>
        <taxon>Embryophyta</taxon>
        <taxon>Tracheophyta</taxon>
        <taxon>Spermatophyta</taxon>
        <taxon>Magnoliopsida</taxon>
        <taxon>eudicotyledons</taxon>
        <taxon>Gunneridae</taxon>
        <taxon>Pentapetalae</taxon>
        <taxon>asterids</taxon>
        <taxon>campanulids</taxon>
        <taxon>Asterales</taxon>
        <taxon>Asteraceae</taxon>
        <taxon>Asteroideae</taxon>
        <taxon>Heliantheae alliance</taxon>
        <taxon>Heliantheae</taxon>
        <taxon>Helianthus</taxon>
    </lineage>
</organism>
<dbReference type="AlphaFoldDB" id="A0A9K3EKR5"/>
<reference evidence="4" key="1">
    <citation type="journal article" date="2017" name="Nature">
        <title>The sunflower genome provides insights into oil metabolism, flowering and Asterid evolution.</title>
        <authorList>
            <person name="Badouin H."/>
            <person name="Gouzy J."/>
            <person name="Grassa C.J."/>
            <person name="Murat F."/>
            <person name="Staton S.E."/>
            <person name="Cottret L."/>
            <person name="Lelandais-Briere C."/>
            <person name="Owens G.L."/>
            <person name="Carrere S."/>
            <person name="Mayjonade B."/>
            <person name="Legrand L."/>
            <person name="Gill N."/>
            <person name="Kane N.C."/>
            <person name="Bowers J.E."/>
            <person name="Hubner S."/>
            <person name="Bellec A."/>
            <person name="Berard A."/>
            <person name="Berges H."/>
            <person name="Blanchet N."/>
            <person name="Boniface M.C."/>
            <person name="Brunel D."/>
            <person name="Catrice O."/>
            <person name="Chaidir N."/>
            <person name="Claudel C."/>
            <person name="Donnadieu C."/>
            <person name="Faraut T."/>
            <person name="Fievet G."/>
            <person name="Helmstetter N."/>
            <person name="King M."/>
            <person name="Knapp S.J."/>
            <person name="Lai Z."/>
            <person name="Le Paslier M.C."/>
            <person name="Lippi Y."/>
            <person name="Lorenzon L."/>
            <person name="Mandel J.R."/>
            <person name="Marage G."/>
            <person name="Marchand G."/>
            <person name="Marquand E."/>
            <person name="Bret-Mestries E."/>
            <person name="Morien E."/>
            <person name="Nambeesan S."/>
            <person name="Nguyen T."/>
            <person name="Pegot-Espagnet P."/>
            <person name="Pouilly N."/>
            <person name="Raftis F."/>
            <person name="Sallet E."/>
            <person name="Schiex T."/>
            <person name="Thomas J."/>
            <person name="Vandecasteele C."/>
            <person name="Vares D."/>
            <person name="Vear F."/>
            <person name="Vautrin S."/>
            <person name="Crespi M."/>
            <person name="Mangin B."/>
            <person name="Burke J.M."/>
            <person name="Salse J."/>
            <person name="Munos S."/>
            <person name="Vincourt P."/>
            <person name="Rieseberg L.H."/>
            <person name="Langlade N.B."/>
        </authorList>
    </citation>
    <scope>NUCLEOTIDE SEQUENCE</scope>
    <source>
        <tissue evidence="4">Leaves</tissue>
    </source>
</reference>
<feature type="region of interest" description="Disordered" evidence="2">
    <location>
        <begin position="179"/>
        <end position="227"/>
    </location>
</feature>
<feature type="compositionally biased region" description="Polar residues" evidence="2">
    <location>
        <begin position="96"/>
        <end position="117"/>
    </location>
</feature>
<keyword evidence="1" id="KW-0862">Zinc</keyword>
<evidence type="ECO:0000256" key="2">
    <source>
        <dbReference type="SAM" id="MobiDB-lite"/>
    </source>
</evidence>
<accession>A0A9K3EKR5</accession>
<dbReference type="SUPFAM" id="SSF57756">
    <property type="entry name" value="Retrovirus zinc finger-like domains"/>
    <property type="match status" value="1"/>
</dbReference>
<dbReference type="Pfam" id="PF00098">
    <property type="entry name" value="zf-CCHC"/>
    <property type="match status" value="1"/>
</dbReference>
<feature type="compositionally biased region" description="Low complexity" evidence="2">
    <location>
        <begin position="179"/>
        <end position="189"/>
    </location>
</feature>
<dbReference type="EMBL" id="MNCJ02000328">
    <property type="protein sequence ID" value="KAF5775112.1"/>
    <property type="molecule type" value="Genomic_DNA"/>
</dbReference>
<dbReference type="Gene3D" id="4.10.60.10">
    <property type="entry name" value="Zinc finger, CCHC-type"/>
    <property type="match status" value="1"/>
</dbReference>
<evidence type="ECO:0000256" key="1">
    <source>
        <dbReference type="PROSITE-ProRule" id="PRU00047"/>
    </source>
</evidence>
<proteinExistence type="predicted"/>
<evidence type="ECO:0000259" key="3">
    <source>
        <dbReference type="PROSITE" id="PS50158"/>
    </source>
</evidence>
<keyword evidence="1" id="KW-0479">Metal-binding</keyword>
<dbReference type="PROSITE" id="PS50158">
    <property type="entry name" value="ZF_CCHC"/>
    <property type="match status" value="1"/>
</dbReference>
<gene>
    <name evidence="4" type="ORF">HanXRQr2_Chr13g0608381</name>
</gene>
<dbReference type="Proteomes" id="UP000215914">
    <property type="component" value="Unassembled WGS sequence"/>
</dbReference>
<evidence type="ECO:0000313" key="5">
    <source>
        <dbReference type="Proteomes" id="UP000215914"/>
    </source>
</evidence>
<sequence length="256" mass="27719">MELLNTLVSAYCGLVEGIGNINLTQEDYQQIDKEEMEMMHIKWAFTGAVRRAKDFMEKTGRTSLESKKDTKYGFDKQAVKCFNCGERGHFKRECTMPSQHGNQNPCRGQGNKANQNQVRNNGRTLVPVNNPSQAGPSNANQAHVVQVDEGCDWSIQLSSDAPDGTACFAKVVKDLNHASGGESSANGGESSEDEDSSGYSRSSDEESSSSGDDHVDDTSSASIDADIDELLEEAAAGTHRRSILVDQAAYSSSSLH</sequence>
<dbReference type="GO" id="GO:0003676">
    <property type="term" value="F:nucleic acid binding"/>
    <property type="evidence" value="ECO:0007669"/>
    <property type="project" value="InterPro"/>
</dbReference>
<keyword evidence="5" id="KW-1185">Reference proteome</keyword>
<name>A0A9K3EKR5_HELAN</name>
<dbReference type="SMART" id="SM00343">
    <property type="entry name" value="ZnF_C2HC"/>
    <property type="match status" value="1"/>
</dbReference>
<dbReference type="InterPro" id="IPR001878">
    <property type="entry name" value="Znf_CCHC"/>
</dbReference>
<protein>
    <submittedName>
        <fullName evidence="4">Transcription factor interactor and regulator CCHC(Zn) family</fullName>
    </submittedName>
</protein>
<keyword evidence="1" id="KW-0863">Zinc-finger</keyword>
<feature type="domain" description="CCHC-type" evidence="3">
    <location>
        <begin position="80"/>
        <end position="94"/>
    </location>
</feature>
<dbReference type="Gramene" id="mRNA:HanXRQr2_Chr13g0608381">
    <property type="protein sequence ID" value="CDS:HanXRQr2_Chr13g0608381.1"/>
    <property type="gene ID" value="HanXRQr2_Chr13g0608381"/>
</dbReference>
<dbReference type="GO" id="GO:0008270">
    <property type="term" value="F:zinc ion binding"/>
    <property type="evidence" value="ECO:0007669"/>
    <property type="project" value="UniProtKB-KW"/>
</dbReference>
<evidence type="ECO:0000313" key="4">
    <source>
        <dbReference type="EMBL" id="KAF5775112.1"/>
    </source>
</evidence>
<comment type="caution">
    <text evidence="4">The sequence shown here is derived from an EMBL/GenBank/DDBJ whole genome shotgun (WGS) entry which is preliminary data.</text>
</comment>
<feature type="region of interest" description="Disordered" evidence="2">
    <location>
        <begin position="95"/>
        <end position="117"/>
    </location>
</feature>
<reference evidence="4" key="2">
    <citation type="submission" date="2020-06" db="EMBL/GenBank/DDBJ databases">
        <title>Helianthus annuus Genome sequencing and assembly Release 2.</title>
        <authorList>
            <person name="Gouzy J."/>
            <person name="Langlade N."/>
            <person name="Munos S."/>
        </authorList>
    </citation>
    <scope>NUCLEOTIDE SEQUENCE</scope>
    <source>
        <tissue evidence="4">Leaves</tissue>
    </source>
</reference>